<protein>
    <submittedName>
        <fullName evidence="2">Uncharacterized protein</fullName>
    </submittedName>
</protein>
<name>A0A238JNN9_9RHOB</name>
<feature type="transmembrane region" description="Helical" evidence="1">
    <location>
        <begin position="94"/>
        <end position="113"/>
    </location>
</feature>
<proteinExistence type="predicted"/>
<evidence type="ECO:0000256" key="1">
    <source>
        <dbReference type="SAM" id="Phobius"/>
    </source>
</evidence>
<dbReference type="RefSeq" id="WP_093994974.1">
    <property type="nucleotide sequence ID" value="NZ_FXYD01000001.1"/>
</dbReference>
<keyword evidence="1" id="KW-0472">Membrane</keyword>
<dbReference type="EMBL" id="FXYD01000001">
    <property type="protein sequence ID" value="SMX31797.1"/>
    <property type="molecule type" value="Genomic_DNA"/>
</dbReference>
<evidence type="ECO:0000313" key="2">
    <source>
        <dbReference type="EMBL" id="SMX31797.1"/>
    </source>
</evidence>
<dbReference type="OrthoDB" id="9770329at2"/>
<feature type="transmembrane region" description="Helical" evidence="1">
    <location>
        <begin position="60"/>
        <end position="82"/>
    </location>
</feature>
<feature type="transmembrane region" description="Helical" evidence="1">
    <location>
        <begin position="20"/>
        <end position="48"/>
    </location>
</feature>
<accession>A0A238JNN9</accession>
<reference evidence="3" key="1">
    <citation type="submission" date="2017-05" db="EMBL/GenBank/DDBJ databases">
        <authorList>
            <person name="Rodrigo-Torres L."/>
            <person name="Arahal R. D."/>
            <person name="Lucena T."/>
        </authorList>
    </citation>
    <scope>NUCLEOTIDE SEQUENCE [LARGE SCALE GENOMIC DNA]</scope>
    <source>
        <strain evidence="3">CECT 8868</strain>
    </source>
</reference>
<dbReference type="Proteomes" id="UP000203464">
    <property type="component" value="Unassembled WGS sequence"/>
</dbReference>
<keyword evidence="1" id="KW-1133">Transmembrane helix</keyword>
<organism evidence="2 3">
    <name type="scientific">Octadecabacter ascidiaceicola</name>
    <dbReference type="NCBI Taxonomy" id="1655543"/>
    <lineage>
        <taxon>Bacteria</taxon>
        <taxon>Pseudomonadati</taxon>
        <taxon>Pseudomonadota</taxon>
        <taxon>Alphaproteobacteria</taxon>
        <taxon>Rhodobacterales</taxon>
        <taxon>Roseobacteraceae</taxon>
        <taxon>Octadecabacter</taxon>
    </lineage>
</organism>
<keyword evidence="3" id="KW-1185">Reference proteome</keyword>
<evidence type="ECO:0000313" key="3">
    <source>
        <dbReference type="Proteomes" id="UP000203464"/>
    </source>
</evidence>
<keyword evidence="1" id="KW-0812">Transmembrane</keyword>
<sequence length="114" mass="12593">MGTIQDLLRAFFGWNTTTSPLYFVAFAAVAWVIYVFRGLSGGFIAFLLPKNIWSHKSTRLDIILFVLGRFITGFGLLARFSAAPAFAVWISTRLPWSAFEGVSLSPVILAVIFG</sequence>
<gene>
    <name evidence="2" type="ORF">OCA8868_00525</name>
</gene>
<dbReference type="AlphaFoldDB" id="A0A238JNN9"/>